<feature type="region of interest" description="Disordered" evidence="1">
    <location>
        <begin position="179"/>
        <end position="273"/>
    </location>
</feature>
<feature type="compositionally biased region" description="Low complexity" evidence="1">
    <location>
        <begin position="369"/>
        <end position="378"/>
    </location>
</feature>
<evidence type="ECO:0000256" key="1">
    <source>
        <dbReference type="SAM" id="MobiDB-lite"/>
    </source>
</evidence>
<keyword evidence="3" id="KW-1185">Reference proteome</keyword>
<sequence>MSNRTTIRKYLSQHYLKLNTTDRPYDSESKNSDDHFVEAVYRWEDFDIEHVNKRFGKVLDASIESRRLPSPPTVYPEQLAISNERSFESLLLTHTAHVINNALREGIKIWNQMNGESKPSVLWLSGSYFGSESSILPDWGAMEQRPDSGPKSSSQPSSHSSKVSFVCGDTKYVTHPLKIQYGDSQARSTPSKTPSQNQTRTQLSPSSPSLGRGVQRRNFSSSQAAIPSPNLGSLFSSSNSSPPSHTNMPQTPKRLLESLPSSNASNKFSTPAGTQRETAINSWLSQVNGYATLHQTRYCYIISPHSIIVCRRFLEKSKPPSTPKTSDRVRDRLAHKSTADSGGLLGSRFGSAGGMGGSSSLRNPQQYHNSQSTISSSSPSPPTAPQNSQSSNASFIPVENDSFLDVAEVEWPTQAPLPSTTGITNTGLNVNLALWAVHMLAATGDRTVKTNYSSDWDGN</sequence>
<dbReference type="Proteomes" id="UP001595075">
    <property type="component" value="Unassembled WGS sequence"/>
</dbReference>
<name>A0ABR4BS21_9HELO</name>
<feature type="region of interest" description="Disordered" evidence="1">
    <location>
        <begin position="139"/>
        <end position="162"/>
    </location>
</feature>
<feature type="compositionally biased region" description="Polar residues" evidence="1">
    <location>
        <begin position="259"/>
        <end position="273"/>
    </location>
</feature>
<proteinExistence type="predicted"/>
<organism evidence="2 3">
    <name type="scientific">Oculimacula yallundae</name>
    <dbReference type="NCBI Taxonomy" id="86028"/>
    <lineage>
        <taxon>Eukaryota</taxon>
        <taxon>Fungi</taxon>
        <taxon>Dikarya</taxon>
        <taxon>Ascomycota</taxon>
        <taxon>Pezizomycotina</taxon>
        <taxon>Leotiomycetes</taxon>
        <taxon>Helotiales</taxon>
        <taxon>Ploettnerulaceae</taxon>
        <taxon>Oculimacula</taxon>
    </lineage>
</organism>
<feature type="region of interest" description="Disordered" evidence="1">
    <location>
        <begin position="317"/>
        <end position="394"/>
    </location>
</feature>
<comment type="caution">
    <text evidence="2">The sequence shown here is derived from an EMBL/GenBank/DDBJ whole genome shotgun (WGS) entry which is preliminary data.</text>
</comment>
<gene>
    <name evidence="2" type="ORF">VTL71DRAFT_9453</name>
</gene>
<feature type="compositionally biased region" description="Low complexity" evidence="1">
    <location>
        <begin position="227"/>
        <end position="244"/>
    </location>
</feature>
<accession>A0ABR4BS21</accession>
<evidence type="ECO:0000313" key="2">
    <source>
        <dbReference type="EMBL" id="KAL2060423.1"/>
    </source>
</evidence>
<feature type="compositionally biased region" description="Polar residues" evidence="1">
    <location>
        <begin position="182"/>
        <end position="209"/>
    </location>
</feature>
<reference evidence="2 3" key="1">
    <citation type="journal article" date="2024" name="Commun. Biol.">
        <title>Comparative genomic analysis of thermophilic fungi reveals convergent evolutionary adaptations and gene losses.</title>
        <authorList>
            <person name="Steindorff A.S."/>
            <person name="Aguilar-Pontes M.V."/>
            <person name="Robinson A.J."/>
            <person name="Andreopoulos B."/>
            <person name="LaButti K."/>
            <person name="Kuo A."/>
            <person name="Mondo S."/>
            <person name="Riley R."/>
            <person name="Otillar R."/>
            <person name="Haridas S."/>
            <person name="Lipzen A."/>
            <person name="Grimwood J."/>
            <person name="Schmutz J."/>
            <person name="Clum A."/>
            <person name="Reid I.D."/>
            <person name="Moisan M.C."/>
            <person name="Butler G."/>
            <person name="Nguyen T.T.M."/>
            <person name="Dewar K."/>
            <person name="Conant G."/>
            <person name="Drula E."/>
            <person name="Henrissat B."/>
            <person name="Hansel C."/>
            <person name="Singer S."/>
            <person name="Hutchinson M.I."/>
            <person name="de Vries R.P."/>
            <person name="Natvig D.O."/>
            <person name="Powell A.J."/>
            <person name="Tsang A."/>
            <person name="Grigoriev I.V."/>
        </authorList>
    </citation>
    <scope>NUCLEOTIDE SEQUENCE [LARGE SCALE GENOMIC DNA]</scope>
    <source>
        <strain evidence="2 3">CBS 494.80</strain>
    </source>
</reference>
<evidence type="ECO:0000313" key="3">
    <source>
        <dbReference type="Proteomes" id="UP001595075"/>
    </source>
</evidence>
<feature type="compositionally biased region" description="Basic and acidic residues" evidence="1">
    <location>
        <begin position="325"/>
        <end position="338"/>
    </location>
</feature>
<feature type="compositionally biased region" description="Low complexity" evidence="1">
    <location>
        <begin position="149"/>
        <end position="162"/>
    </location>
</feature>
<dbReference type="EMBL" id="JAZHXI010000022">
    <property type="protein sequence ID" value="KAL2060423.1"/>
    <property type="molecule type" value="Genomic_DNA"/>
</dbReference>
<protein>
    <submittedName>
        <fullName evidence="2">Uncharacterized protein</fullName>
    </submittedName>
</protein>